<name>A0A090T7Z3_9VIBR</name>
<comment type="caution">
    <text evidence="2">The sequence shown here is derived from an EMBL/GenBank/DDBJ whole genome shotgun (WGS) entry which is preliminary data.</text>
</comment>
<dbReference type="InterPro" id="IPR011250">
    <property type="entry name" value="OMP/PagP_B-barrel"/>
</dbReference>
<dbReference type="SUPFAM" id="SSF56925">
    <property type="entry name" value="OMPA-like"/>
    <property type="match status" value="1"/>
</dbReference>
<organism evidence="2 3">
    <name type="scientific">Vibrio maritimus</name>
    <dbReference type="NCBI Taxonomy" id="990268"/>
    <lineage>
        <taxon>Bacteria</taxon>
        <taxon>Pseudomonadati</taxon>
        <taxon>Pseudomonadota</taxon>
        <taxon>Gammaproteobacteria</taxon>
        <taxon>Vibrionales</taxon>
        <taxon>Vibrionaceae</taxon>
        <taxon>Vibrio</taxon>
    </lineage>
</organism>
<gene>
    <name evidence="2" type="ORF">JCM19240_1478</name>
</gene>
<accession>A0A090T7Z3</accession>
<protein>
    <recommendedName>
        <fullName evidence="4">Outer membrane protein beta-barrel domain-containing protein</fullName>
    </recommendedName>
</protein>
<evidence type="ECO:0000313" key="2">
    <source>
        <dbReference type="EMBL" id="GAL36036.1"/>
    </source>
</evidence>
<dbReference type="AlphaFoldDB" id="A0A090T7Z3"/>
<evidence type="ECO:0000256" key="1">
    <source>
        <dbReference type="SAM" id="SignalP"/>
    </source>
</evidence>
<evidence type="ECO:0008006" key="4">
    <source>
        <dbReference type="Google" id="ProtNLM"/>
    </source>
</evidence>
<keyword evidence="1" id="KW-0732">Signal</keyword>
<evidence type="ECO:0000313" key="3">
    <source>
        <dbReference type="Proteomes" id="UP000029224"/>
    </source>
</evidence>
<reference evidence="2 3" key="1">
    <citation type="submission" date="2014-09" db="EMBL/GenBank/DDBJ databases">
        <title>Vibrio maritimus JCM 19240. (C210) whole genome shotgun sequence.</title>
        <authorList>
            <person name="Sawabe T."/>
            <person name="Meirelles P."/>
            <person name="Nakanishi M."/>
            <person name="Sayaka M."/>
            <person name="Hattori M."/>
            <person name="Ohkuma M."/>
        </authorList>
    </citation>
    <scope>NUCLEOTIDE SEQUENCE [LARGE SCALE GENOMIC DNA]</scope>
    <source>
        <strain evidence="2 3">JCM 19240</strain>
    </source>
</reference>
<dbReference type="EMBL" id="BBMT01000009">
    <property type="protein sequence ID" value="GAL36036.1"/>
    <property type="molecule type" value="Genomic_DNA"/>
</dbReference>
<feature type="signal peptide" evidence="1">
    <location>
        <begin position="1"/>
        <end position="18"/>
    </location>
</feature>
<reference evidence="2 3" key="2">
    <citation type="submission" date="2014-09" db="EMBL/GenBank/DDBJ databases">
        <authorList>
            <consortium name="NBRP consortium"/>
            <person name="Sawabe T."/>
            <person name="Meirelles P."/>
            <person name="Nakanishi M."/>
            <person name="Sayaka M."/>
            <person name="Hattori M."/>
            <person name="Ohkuma M."/>
        </authorList>
    </citation>
    <scope>NUCLEOTIDE SEQUENCE [LARGE SCALE GENOMIC DNA]</scope>
    <source>
        <strain evidence="2 3">JCM 19240</strain>
    </source>
</reference>
<keyword evidence="3" id="KW-1185">Reference proteome</keyword>
<proteinExistence type="predicted"/>
<sequence>MKKLLLPILATLPFTALASEAQAQRIHLSPDVKIGIFNGAGVQIGVADALGMDAVYFSYAHKYYDTDRYDETIDSYRLGLQHMFGDRENYGLQAEIGLANYRGEKRTNSELLNRSANGLSISAGYVYMLNPSFGLRTGFDYDVFGASNTFISMGSHFSLNFGVVGRF</sequence>
<dbReference type="Proteomes" id="UP000029224">
    <property type="component" value="Unassembled WGS sequence"/>
</dbReference>
<feature type="chain" id="PRO_5001865031" description="Outer membrane protein beta-barrel domain-containing protein" evidence="1">
    <location>
        <begin position="19"/>
        <end position="167"/>
    </location>
</feature>
<dbReference type="OrthoDB" id="5897825at2"/>